<comment type="caution">
    <text evidence="2">The sequence shown here is derived from an EMBL/GenBank/DDBJ whole genome shotgun (WGS) entry which is preliminary data.</text>
</comment>
<dbReference type="EMBL" id="BAAAZO010000011">
    <property type="protein sequence ID" value="GAA3631847.1"/>
    <property type="molecule type" value="Genomic_DNA"/>
</dbReference>
<gene>
    <name evidence="2" type="ORF">GCM10022223_57440</name>
</gene>
<keyword evidence="3" id="KW-1185">Reference proteome</keyword>
<evidence type="ECO:0000313" key="2">
    <source>
        <dbReference type="EMBL" id="GAA3631847.1"/>
    </source>
</evidence>
<evidence type="ECO:0000256" key="1">
    <source>
        <dbReference type="SAM" id="MobiDB-lite"/>
    </source>
</evidence>
<dbReference type="Proteomes" id="UP001501074">
    <property type="component" value="Unassembled WGS sequence"/>
</dbReference>
<protein>
    <submittedName>
        <fullName evidence="2">Uncharacterized protein</fullName>
    </submittedName>
</protein>
<accession>A0ABP7AGR2</accession>
<sequence length="46" mass="4841">MLHTATTPDRDDTEAPRSASVANPRRTRLGADGRPLNVPATPSAAE</sequence>
<name>A0ABP7AGR2_9ACTN</name>
<proteinExistence type="predicted"/>
<feature type="region of interest" description="Disordered" evidence="1">
    <location>
        <begin position="1"/>
        <end position="46"/>
    </location>
</feature>
<evidence type="ECO:0000313" key="3">
    <source>
        <dbReference type="Proteomes" id="UP001501074"/>
    </source>
</evidence>
<organism evidence="2 3">
    <name type="scientific">Kineosporia mesophila</name>
    <dbReference type="NCBI Taxonomy" id="566012"/>
    <lineage>
        <taxon>Bacteria</taxon>
        <taxon>Bacillati</taxon>
        <taxon>Actinomycetota</taxon>
        <taxon>Actinomycetes</taxon>
        <taxon>Kineosporiales</taxon>
        <taxon>Kineosporiaceae</taxon>
        <taxon>Kineosporia</taxon>
    </lineage>
</organism>
<reference evidence="3" key="1">
    <citation type="journal article" date="2019" name="Int. J. Syst. Evol. Microbiol.">
        <title>The Global Catalogue of Microorganisms (GCM) 10K type strain sequencing project: providing services to taxonomists for standard genome sequencing and annotation.</title>
        <authorList>
            <consortium name="The Broad Institute Genomics Platform"/>
            <consortium name="The Broad Institute Genome Sequencing Center for Infectious Disease"/>
            <person name="Wu L."/>
            <person name="Ma J."/>
        </authorList>
    </citation>
    <scope>NUCLEOTIDE SEQUENCE [LARGE SCALE GENOMIC DNA]</scope>
    <source>
        <strain evidence="3">JCM 16902</strain>
    </source>
</reference>